<keyword evidence="3" id="KW-0539">Nucleus</keyword>
<keyword evidence="8" id="KW-1185">Reference proteome</keyword>
<comment type="subcellular location">
    <subcellularLocation>
        <location evidence="1">Nucleus</location>
    </subcellularLocation>
</comment>
<dbReference type="OrthoDB" id="60033at2759"/>
<evidence type="ECO:0000256" key="2">
    <source>
        <dbReference type="ARBA" id="ARBA00023125"/>
    </source>
</evidence>
<dbReference type="InterPro" id="IPR036390">
    <property type="entry name" value="WH_DNA-bd_sf"/>
</dbReference>
<name>A0A9N8EI53_9STRA</name>
<dbReference type="GO" id="GO:0043565">
    <property type="term" value="F:sequence-specific DNA binding"/>
    <property type="evidence" value="ECO:0007669"/>
    <property type="project" value="InterPro"/>
</dbReference>
<dbReference type="Gene3D" id="1.10.10.10">
    <property type="entry name" value="Winged helix-like DNA-binding domain superfamily/Winged helix DNA-binding domain"/>
    <property type="match status" value="1"/>
</dbReference>
<feature type="compositionally biased region" description="Polar residues" evidence="5">
    <location>
        <begin position="792"/>
        <end position="801"/>
    </location>
</feature>
<feature type="compositionally biased region" description="Basic and acidic residues" evidence="5">
    <location>
        <begin position="572"/>
        <end position="586"/>
    </location>
</feature>
<feature type="region of interest" description="Disordered" evidence="5">
    <location>
        <begin position="434"/>
        <end position="470"/>
    </location>
</feature>
<dbReference type="InterPro" id="IPR000232">
    <property type="entry name" value="HSF_DNA-bd"/>
</dbReference>
<feature type="compositionally biased region" description="Low complexity" evidence="5">
    <location>
        <begin position="361"/>
        <end position="382"/>
    </location>
</feature>
<dbReference type="InterPro" id="IPR036388">
    <property type="entry name" value="WH-like_DNA-bd_sf"/>
</dbReference>
<protein>
    <submittedName>
        <fullName evidence="7">Shock factor protein 4</fullName>
    </submittedName>
</protein>
<evidence type="ECO:0000259" key="6">
    <source>
        <dbReference type="SMART" id="SM00415"/>
    </source>
</evidence>
<feature type="region of interest" description="Disordered" evidence="5">
    <location>
        <begin position="1"/>
        <end position="34"/>
    </location>
</feature>
<gene>
    <name evidence="7" type="ORF">SEMRO_1262_G257120.1</name>
</gene>
<dbReference type="PANTHER" id="PTHR10015:SF206">
    <property type="entry name" value="HSF-TYPE DNA-BINDING DOMAIN-CONTAINING PROTEIN"/>
    <property type="match status" value="1"/>
</dbReference>
<proteinExistence type="inferred from homology"/>
<feature type="compositionally biased region" description="Polar residues" evidence="5">
    <location>
        <begin position="8"/>
        <end position="22"/>
    </location>
</feature>
<evidence type="ECO:0000256" key="5">
    <source>
        <dbReference type="SAM" id="MobiDB-lite"/>
    </source>
</evidence>
<feature type="region of interest" description="Disordered" evidence="5">
    <location>
        <begin position="789"/>
        <end position="830"/>
    </location>
</feature>
<dbReference type="PRINTS" id="PR00056">
    <property type="entry name" value="HSFDOMAIN"/>
</dbReference>
<feature type="compositionally biased region" description="Polar residues" evidence="5">
    <location>
        <begin position="225"/>
        <end position="235"/>
    </location>
</feature>
<feature type="region of interest" description="Disordered" evidence="5">
    <location>
        <begin position="350"/>
        <end position="384"/>
    </location>
</feature>
<dbReference type="FunFam" id="1.10.10.10:FF:000479">
    <property type="entry name" value="Predicted protein"/>
    <property type="match status" value="1"/>
</dbReference>
<evidence type="ECO:0000256" key="4">
    <source>
        <dbReference type="RuleBase" id="RU004020"/>
    </source>
</evidence>
<accession>A0A9N8EI53</accession>
<sequence>MIEDFEDTNNGTDDLHSSSSTAESKEQTSVEALSSLSAMHGARQNARVAANSSVVSNVPSCVWPHDPLLQIQRRGSIPDMGLSSRRESMGLSVGLGGDLSFPTSRRSSFALGLDLNMAEQTLSSANAAALASQTQSLPSMSHGLGSAASAQLQLSALQASGDLFSQQQQLLQLQQQQQQQQLRRQQLQQQALGGLQRSSDAMRVQAEAQAAAAALFLGAPMPGSDDSSPTSNTLLGMNDSLLAGRPGTQQLLNSSRLGAGARAQHLPSFAGLGALPAPNALPTSQQLLHQASSSSAATDLNLGLPSSNSATNRTGNASLDTLLPTNSMSQLQQLQQQLQQQEQRLQNLQSSFRGNPTTPSQQQRQQKQLEQLQMQGQLQRQQEALRRDSLGLSLGFDSIGSQHPDPSLSARIMQLERQSGNTLSPTHLAELSMKKAQPTQLLSDSSKKVKASEGIPDALSPKASSGNTTSKKDAAFPLKLHEILSNPEYQEMIAWMPHGRSWRILKPSAFENLVIPVHFRHSKYASFMRQVNGWGFQRILHGNDHNSYRHDLFIRDRPDLCKKMKRVGTVKKAKEGAGAKSDEKAQSKANVGQGETQDEDGLATFPEQEETTSSLTESLLATASSPTMQSRSKMQSLSKIPTGVSALARPEGVASLHDFGGNDVNAISAARSALSDKFALSVGAHGPNQWNNNFGQMFQDASSSEMPSSLPMGLGQLDTRQMEQLLKLSPPHQLTNKLATQPHTQQLQHSQRLATRPIEGIDVLQQRLGSTGGFSVDLLAGGGGMQLGGGPSRNQFSSAQVQAALASRTEAGSARLKDASEESDDHKKWR</sequence>
<evidence type="ECO:0000256" key="1">
    <source>
        <dbReference type="ARBA" id="ARBA00004123"/>
    </source>
</evidence>
<feature type="region of interest" description="Disordered" evidence="5">
    <location>
        <begin position="221"/>
        <end position="246"/>
    </location>
</feature>
<feature type="compositionally biased region" description="Polar residues" evidence="5">
    <location>
        <begin position="304"/>
        <end position="322"/>
    </location>
</feature>
<feature type="domain" description="HSF-type DNA-binding" evidence="6">
    <location>
        <begin position="472"/>
        <end position="567"/>
    </location>
</feature>
<evidence type="ECO:0000313" key="8">
    <source>
        <dbReference type="Proteomes" id="UP001153069"/>
    </source>
</evidence>
<dbReference type="SUPFAM" id="SSF46785">
    <property type="entry name" value="Winged helix' DNA-binding domain"/>
    <property type="match status" value="1"/>
</dbReference>
<organism evidence="7 8">
    <name type="scientific">Seminavis robusta</name>
    <dbReference type="NCBI Taxonomy" id="568900"/>
    <lineage>
        <taxon>Eukaryota</taxon>
        <taxon>Sar</taxon>
        <taxon>Stramenopiles</taxon>
        <taxon>Ochrophyta</taxon>
        <taxon>Bacillariophyta</taxon>
        <taxon>Bacillariophyceae</taxon>
        <taxon>Bacillariophycidae</taxon>
        <taxon>Naviculales</taxon>
        <taxon>Naviculaceae</taxon>
        <taxon>Seminavis</taxon>
    </lineage>
</organism>
<dbReference type="PANTHER" id="PTHR10015">
    <property type="entry name" value="HEAT SHOCK TRANSCRIPTION FACTOR"/>
    <property type="match status" value="1"/>
</dbReference>
<dbReference type="Pfam" id="PF00447">
    <property type="entry name" value="HSF_DNA-bind"/>
    <property type="match status" value="1"/>
</dbReference>
<reference evidence="7" key="1">
    <citation type="submission" date="2020-06" db="EMBL/GenBank/DDBJ databases">
        <authorList>
            <consortium name="Plant Systems Biology data submission"/>
        </authorList>
    </citation>
    <scope>NUCLEOTIDE SEQUENCE</scope>
    <source>
        <strain evidence="7">D6</strain>
    </source>
</reference>
<dbReference type="AlphaFoldDB" id="A0A9N8EI53"/>
<dbReference type="GO" id="GO:0005634">
    <property type="term" value="C:nucleus"/>
    <property type="evidence" value="ECO:0007669"/>
    <property type="project" value="UniProtKB-SubCell"/>
</dbReference>
<feature type="compositionally biased region" description="Basic and acidic residues" evidence="5">
    <location>
        <begin position="815"/>
        <end position="830"/>
    </location>
</feature>
<evidence type="ECO:0000256" key="3">
    <source>
        <dbReference type="ARBA" id="ARBA00023242"/>
    </source>
</evidence>
<feature type="region of interest" description="Disordered" evidence="5">
    <location>
        <begin position="299"/>
        <end position="322"/>
    </location>
</feature>
<comment type="caution">
    <text evidence="7">The sequence shown here is derived from an EMBL/GenBank/DDBJ whole genome shotgun (WGS) entry which is preliminary data.</text>
</comment>
<dbReference type="SMART" id="SM00415">
    <property type="entry name" value="HSF"/>
    <property type="match status" value="1"/>
</dbReference>
<comment type="similarity">
    <text evidence="4">Belongs to the HSF family.</text>
</comment>
<evidence type="ECO:0000313" key="7">
    <source>
        <dbReference type="EMBL" id="CAB9522037.1"/>
    </source>
</evidence>
<dbReference type="GO" id="GO:0003700">
    <property type="term" value="F:DNA-binding transcription factor activity"/>
    <property type="evidence" value="ECO:0007669"/>
    <property type="project" value="InterPro"/>
</dbReference>
<feature type="compositionally biased region" description="Polar residues" evidence="5">
    <location>
        <begin position="626"/>
        <end position="635"/>
    </location>
</feature>
<keyword evidence="2" id="KW-0238">DNA-binding</keyword>
<dbReference type="EMBL" id="CAICTM010001260">
    <property type="protein sequence ID" value="CAB9522037.1"/>
    <property type="molecule type" value="Genomic_DNA"/>
</dbReference>
<feature type="compositionally biased region" description="Polar residues" evidence="5">
    <location>
        <begin position="350"/>
        <end position="360"/>
    </location>
</feature>
<feature type="region of interest" description="Disordered" evidence="5">
    <location>
        <begin position="569"/>
        <end position="635"/>
    </location>
</feature>
<feature type="compositionally biased region" description="Low complexity" evidence="5">
    <location>
        <begin position="611"/>
        <end position="625"/>
    </location>
</feature>
<dbReference type="Proteomes" id="UP001153069">
    <property type="component" value="Unassembled WGS sequence"/>
</dbReference>